<dbReference type="InterPro" id="IPR032466">
    <property type="entry name" value="Metal_Hydrolase"/>
</dbReference>
<dbReference type="GO" id="GO:0005829">
    <property type="term" value="C:cytosol"/>
    <property type="evidence" value="ECO:0007669"/>
    <property type="project" value="TreeGrafter"/>
</dbReference>
<dbReference type="GO" id="GO:0046103">
    <property type="term" value="P:inosine biosynthetic process"/>
    <property type="evidence" value="ECO:0007669"/>
    <property type="project" value="TreeGrafter"/>
</dbReference>
<dbReference type="NCBIfam" id="TIGR01430">
    <property type="entry name" value="aden_deam"/>
    <property type="match status" value="1"/>
</dbReference>
<dbReference type="GO" id="GO:0006154">
    <property type="term" value="P:adenosine catabolic process"/>
    <property type="evidence" value="ECO:0007669"/>
    <property type="project" value="TreeGrafter"/>
</dbReference>
<comment type="similarity">
    <text evidence="2">Belongs to the metallo-dependent hydrolases superfamily. Adenosine and AMP deaminases family.</text>
</comment>
<evidence type="ECO:0000259" key="7">
    <source>
        <dbReference type="Pfam" id="PF00962"/>
    </source>
</evidence>
<dbReference type="AlphaFoldDB" id="A0A5C8ZI61"/>
<keyword evidence="6" id="KW-0862">Zinc</keyword>
<evidence type="ECO:0000313" key="8">
    <source>
        <dbReference type="EMBL" id="TXR57582.1"/>
    </source>
</evidence>
<feature type="domain" description="Adenosine deaminase" evidence="7">
    <location>
        <begin position="29"/>
        <end position="370"/>
    </location>
</feature>
<dbReference type="EC" id="3.5.4.4" evidence="3"/>
<evidence type="ECO:0000256" key="3">
    <source>
        <dbReference type="ARBA" id="ARBA00012784"/>
    </source>
</evidence>
<dbReference type="RefSeq" id="WP_147925221.1">
    <property type="nucleotide sequence ID" value="NZ_VKAC01000002.1"/>
</dbReference>
<dbReference type="NCBIfam" id="NF006847">
    <property type="entry name" value="PRK09358.1-2"/>
    <property type="match status" value="1"/>
</dbReference>
<dbReference type="OrthoDB" id="9779574at2"/>
<evidence type="ECO:0000256" key="4">
    <source>
        <dbReference type="ARBA" id="ARBA00022723"/>
    </source>
</evidence>
<dbReference type="GO" id="GO:0004000">
    <property type="term" value="F:adenosine deaminase activity"/>
    <property type="evidence" value="ECO:0007669"/>
    <property type="project" value="TreeGrafter"/>
</dbReference>
<comment type="caution">
    <text evidence="8">The sequence shown here is derived from an EMBL/GenBank/DDBJ whole genome shotgun (WGS) entry which is preliminary data.</text>
</comment>
<evidence type="ECO:0000256" key="6">
    <source>
        <dbReference type="ARBA" id="ARBA00022833"/>
    </source>
</evidence>
<dbReference type="PANTHER" id="PTHR11409">
    <property type="entry name" value="ADENOSINE DEAMINASE"/>
    <property type="match status" value="1"/>
</dbReference>
<evidence type="ECO:0000256" key="5">
    <source>
        <dbReference type="ARBA" id="ARBA00022801"/>
    </source>
</evidence>
<evidence type="ECO:0000256" key="1">
    <source>
        <dbReference type="ARBA" id="ARBA00001947"/>
    </source>
</evidence>
<proteinExistence type="inferred from homology"/>
<keyword evidence="5 8" id="KW-0378">Hydrolase</keyword>
<dbReference type="SUPFAM" id="SSF51556">
    <property type="entry name" value="Metallo-dependent hydrolases"/>
    <property type="match status" value="1"/>
</dbReference>
<dbReference type="EMBL" id="VKAC01000002">
    <property type="protein sequence ID" value="TXR57582.1"/>
    <property type="molecule type" value="Genomic_DNA"/>
</dbReference>
<sequence length="380" mass="39856">MRTTTPAAAGAAAPAVAAPPSLDVLRALPKVSLHDHLDGALRPQTIIDLAPGAGLDLPTTDADDLAAWFLAQSTTGSLVDYLRSFDVSTAVLHTAENLERVAREYVLDVAADGVVHGEVRWAPELMATADLSLDEAVEAVHAGLRAGAEEVRRAGGRTTVTQLLCAMRQNTRSVEIAQLALRHRDHGVVGFDIAGPEAGFPPSDHREAFELLAAHHLPVTVHAGEADDLASIDSALLDGRALRLGHGVRLALDVTDSPDGPVLGPTAAWVRDRGIALETSPTSNLHTGAVAGWGTEMAHHPFDLLRRAGLAVTVNTDNRLMSATTLTADLAALVDAFGYDLSDLEAFQVTAARAVFAPQAEREALVGAVRDGFAALREAA</sequence>
<dbReference type="Pfam" id="PF00962">
    <property type="entry name" value="A_deaminase"/>
    <property type="match status" value="1"/>
</dbReference>
<dbReference type="InterPro" id="IPR001365">
    <property type="entry name" value="A_deaminase_dom"/>
</dbReference>
<dbReference type="GO" id="GO:0046872">
    <property type="term" value="F:metal ion binding"/>
    <property type="evidence" value="ECO:0007669"/>
    <property type="project" value="UniProtKB-KW"/>
</dbReference>
<name>A0A5C8ZI61_9ACTN</name>
<gene>
    <name evidence="8" type="ORF">FMM08_05020</name>
</gene>
<evidence type="ECO:0000313" key="9">
    <source>
        <dbReference type="Proteomes" id="UP000321234"/>
    </source>
</evidence>
<accession>A0A5C8ZI61</accession>
<keyword evidence="4" id="KW-0479">Metal-binding</keyword>
<reference evidence="8 9" key="1">
    <citation type="submission" date="2019-07" db="EMBL/GenBank/DDBJ databases">
        <title>Quadrisphaera sp. strain DD2A genome sequencing and assembly.</title>
        <authorList>
            <person name="Kim I."/>
        </authorList>
    </citation>
    <scope>NUCLEOTIDE SEQUENCE [LARGE SCALE GENOMIC DNA]</scope>
    <source>
        <strain evidence="8 9">DD2A</strain>
    </source>
</reference>
<keyword evidence="9" id="KW-1185">Reference proteome</keyword>
<dbReference type="PANTHER" id="PTHR11409:SF43">
    <property type="entry name" value="ADENOSINE DEAMINASE"/>
    <property type="match status" value="1"/>
</dbReference>
<dbReference type="GO" id="GO:0043103">
    <property type="term" value="P:hypoxanthine salvage"/>
    <property type="evidence" value="ECO:0007669"/>
    <property type="project" value="TreeGrafter"/>
</dbReference>
<evidence type="ECO:0000256" key="2">
    <source>
        <dbReference type="ARBA" id="ARBA00006676"/>
    </source>
</evidence>
<dbReference type="Gene3D" id="3.20.20.140">
    <property type="entry name" value="Metal-dependent hydrolases"/>
    <property type="match status" value="1"/>
</dbReference>
<protein>
    <recommendedName>
        <fullName evidence="3">adenosine deaminase</fullName>
        <ecNumber evidence="3">3.5.4.4</ecNumber>
    </recommendedName>
</protein>
<comment type="cofactor">
    <cofactor evidence="1">
        <name>Zn(2+)</name>
        <dbReference type="ChEBI" id="CHEBI:29105"/>
    </cofactor>
</comment>
<organism evidence="8 9">
    <name type="scientific">Quadrisphaera setariae</name>
    <dbReference type="NCBI Taxonomy" id="2593304"/>
    <lineage>
        <taxon>Bacteria</taxon>
        <taxon>Bacillati</taxon>
        <taxon>Actinomycetota</taxon>
        <taxon>Actinomycetes</taxon>
        <taxon>Kineosporiales</taxon>
        <taxon>Kineosporiaceae</taxon>
        <taxon>Quadrisphaera</taxon>
    </lineage>
</organism>
<dbReference type="Proteomes" id="UP000321234">
    <property type="component" value="Unassembled WGS sequence"/>
</dbReference>
<dbReference type="InterPro" id="IPR006330">
    <property type="entry name" value="Ado/ade_deaminase"/>
</dbReference>